<evidence type="ECO:0000256" key="5">
    <source>
        <dbReference type="SAM" id="Coils"/>
    </source>
</evidence>
<dbReference type="CDD" id="cd10234">
    <property type="entry name" value="ASKHA_NBD_HSP70_DnaK-like"/>
    <property type="match status" value="1"/>
</dbReference>
<keyword evidence="7" id="KW-0346">Stress response</keyword>
<feature type="region of interest" description="Disordered" evidence="6">
    <location>
        <begin position="513"/>
        <end position="556"/>
    </location>
</feature>
<dbReference type="FunFam" id="1.20.1270.10:FF:000001">
    <property type="entry name" value="Molecular chaperone DnaK"/>
    <property type="match status" value="1"/>
</dbReference>
<dbReference type="Gene3D" id="1.20.1270.10">
    <property type="match status" value="1"/>
</dbReference>
<dbReference type="Pfam" id="PF00012">
    <property type="entry name" value="HSP70"/>
    <property type="match status" value="1"/>
</dbReference>
<dbReference type="PROSITE" id="PS00297">
    <property type="entry name" value="HSP70_1"/>
    <property type="match status" value="1"/>
</dbReference>
<evidence type="ECO:0000313" key="7">
    <source>
        <dbReference type="EMBL" id="QCD76403.1"/>
    </source>
</evidence>
<comment type="similarity">
    <text evidence="4">Belongs to the heat shock protein 70 family.</text>
</comment>
<dbReference type="SUPFAM" id="SSF53067">
    <property type="entry name" value="Actin-like ATPase domain"/>
    <property type="match status" value="2"/>
</dbReference>
<feature type="compositionally biased region" description="Basic and acidic residues" evidence="6">
    <location>
        <begin position="432"/>
        <end position="445"/>
    </location>
</feature>
<dbReference type="AlphaFoldDB" id="A0A4D6KJ92"/>
<dbReference type="FunFam" id="3.90.640.10:FF:000003">
    <property type="entry name" value="Molecular chaperone DnaK"/>
    <property type="match status" value="1"/>
</dbReference>
<reference evidence="7 8" key="1">
    <citation type="submission" date="2019-04" db="EMBL/GenBank/DDBJ databases">
        <title>An improved genome assembly and genetic linkage map for asparagus bean, Vigna unguiculata ssp. sesquipedialis.</title>
        <authorList>
            <person name="Xia Q."/>
            <person name="Zhang R."/>
            <person name="Dong Y."/>
        </authorList>
    </citation>
    <scope>NUCLEOTIDE SEQUENCE [LARGE SCALE GENOMIC DNA]</scope>
    <source>
        <tissue evidence="7">Leaf</tissue>
    </source>
</reference>
<feature type="coiled-coil region" evidence="5">
    <location>
        <begin position="296"/>
        <end position="323"/>
    </location>
</feature>
<gene>
    <name evidence="7" type="ORF">DEO72_LG1g22</name>
</gene>
<keyword evidence="1 4" id="KW-0547">Nucleotide-binding</keyword>
<dbReference type="PANTHER" id="PTHR19375">
    <property type="entry name" value="HEAT SHOCK PROTEIN 70KDA"/>
    <property type="match status" value="1"/>
</dbReference>
<dbReference type="Gene3D" id="3.90.640.10">
    <property type="entry name" value="Actin, Chain A, domain 4"/>
    <property type="match status" value="1"/>
</dbReference>
<dbReference type="InterPro" id="IPR018181">
    <property type="entry name" value="Heat_shock_70_CS"/>
</dbReference>
<dbReference type="InterPro" id="IPR029048">
    <property type="entry name" value="HSP70_C_sf"/>
</dbReference>
<dbReference type="Gene3D" id="3.30.420.40">
    <property type="match status" value="2"/>
</dbReference>
<name>A0A4D6KJ92_VIGUN</name>
<evidence type="ECO:0000256" key="2">
    <source>
        <dbReference type="ARBA" id="ARBA00022840"/>
    </source>
</evidence>
<dbReference type="EMBL" id="CP039345">
    <property type="protein sequence ID" value="QCD76403.1"/>
    <property type="molecule type" value="Genomic_DNA"/>
</dbReference>
<proteinExistence type="inferred from homology"/>
<accession>A0A4D6KJ92</accession>
<dbReference type="PROSITE" id="PS01036">
    <property type="entry name" value="HSP70_3"/>
    <property type="match status" value="1"/>
</dbReference>
<dbReference type="GO" id="GO:0009408">
    <property type="term" value="P:response to heat"/>
    <property type="evidence" value="ECO:0007669"/>
    <property type="project" value="UniProtKB-ARBA"/>
</dbReference>
<keyword evidence="3" id="KW-0809">Transit peptide</keyword>
<dbReference type="GO" id="GO:0140662">
    <property type="term" value="F:ATP-dependent protein folding chaperone"/>
    <property type="evidence" value="ECO:0007669"/>
    <property type="project" value="InterPro"/>
</dbReference>
<keyword evidence="5" id="KW-0175">Coiled coil</keyword>
<dbReference type="Proteomes" id="UP000501690">
    <property type="component" value="Linkage Group LG1"/>
</dbReference>
<dbReference type="PROSITE" id="PS00329">
    <property type="entry name" value="HSP70_2"/>
    <property type="match status" value="1"/>
</dbReference>
<dbReference type="PRINTS" id="PR00301">
    <property type="entry name" value="HEATSHOCK70"/>
</dbReference>
<dbReference type="InterPro" id="IPR013126">
    <property type="entry name" value="Hsp_70_fam"/>
</dbReference>
<evidence type="ECO:0000256" key="6">
    <source>
        <dbReference type="SAM" id="MobiDB-lite"/>
    </source>
</evidence>
<protein>
    <submittedName>
        <fullName evidence="7">Heat shock a protein 1/8</fullName>
    </submittedName>
</protein>
<organism evidence="7 8">
    <name type="scientific">Vigna unguiculata</name>
    <name type="common">Cowpea</name>
    <dbReference type="NCBI Taxonomy" id="3917"/>
    <lineage>
        <taxon>Eukaryota</taxon>
        <taxon>Viridiplantae</taxon>
        <taxon>Streptophyta</taxon>
        <taxon>Embryophyta</taxon>
        <taxon>Tracheophyta</taxon>
        <taxon>Spermatophyta</taxon>
        <taxon>Magnoliopsida</taxon>
        <taxon>eudicotyledons</taxon>
        <taxon>Gunneridae</taxon>
        <taxon>Pentapetalae</taxon>
        <taxon>rosids</taxon>
        <taxon>fabids</taxon>
        <taxon>Fabales</taxon>
        <taxon>Fabaceae</taxon>
        <taxon>Papilionoideae</taxon>
        <taxon>50 kb inversion clade</taxon>
        <taxon>NPAAA clade</taxon>
        <taxon>indigoferoid/millettioid clade</taxon>
        <taxon>Phaseoleae</taxon>
        <taxon>Vigna</taxon>
    </lineage>
</organism>
<evidence type="ECO:0000256" key="4">
    <source>
        <dbReference type="RuleBase" id="RU003322"/>
    </source>
</evidence>
<evidence type="ECO:0000256" key="3">
    <source>
        <dbReference type="ARBA" id="ARBA00022946"/>
    </source>
</evidence>
<sequence length="556" mass="60013">MACSNAQIHGLGTPSFASSRTLFLGQRLNTKAFIKVKSRPRRVGRLRVVNEKVVGIDLGTTNSAVAAMEGGKPTIITNAEGQRTTPSVVAYTKSGDRLVGQIAKRQAVVNPENTFFSVKRFIGRKMSEVDEESKQVSYRVIRDDNGNVKLDCPAIGKQFAAEEISAQVLRKLVDDASKFLNDKVTKAVVTVPAYFNDSQRTATKDAGRIAGLEVLRIINEPTAASLAYGFERKNNETILVFDLGGGTFDVSVLEVGDGVFEVLSTSGDTHLGGDDFDKRIVDWLASNFKRDEGIDLLKDKQALQRLTETAEKAKMELSSLTQTNISLPFITATADGPKHIETTITRAKFEELCSDLLDRLRTPVENSLRDAKLSFKDLDEVILVGGSTRIPAVQELVKKLTGKDPNVTVNPDEVVALGAAVQVERMVKEAEKFSKEDKEKRDAIDTKNQADSVVYQTEKQLKELGDKVPGPVKEKVEAKLGELKEAISGGSTQTIKDAMAALNQEVMQLGQSLYNQPGAAGAGGPTPPPGADAGPSESSGKGPEGDVIDADFTDSK</sequence>
<evidence type="ECO:0000256" key="1">
    <source>
        <dbReference type="ARBA" id="ARBA00022741"/>
    </source>
</evidence>
<evidence type="ECO:0000313" key="8">
    <source>
        <dbReference type="Proteomes" id="UP000501690"/>
    </source>
</evidence>
<dbReference type="FunFam" id="3.30.420.40:FF:000004">
    <property type="entry name" value="Molecular chaperone DnaK"/>
    <property type="match status" value="1"/>
</dbReference>
<dbReference type="InterPro" id="IPR043129">
    <property type="entry name" value="ATPase_NBD"/>
</dbReference>
<feature type="region of interest" description="Disordered" evidence="6">
    <location>
        <begin position="432"/>
        <end position="451"/>
    </location>
</feature>
<dbReference type="GO" id="GO:0005524">
    <property type="term" value="F:ATP binding"/>
    <property type="evidence" value="ECO:0007669"/>
    <property type="project" value="UniProtKB-KW"/>
</dbReference>
<feature type="compositionally biased region" description="Acidic residues" evidence="6">
    <location>
        <begin position="546"/>
        <end position="556"/>
    </location>
</feature>
<keyword evidence="8" id="KW-1185">Reference proteome</keyword>
<dbReference type="SUPFAM" id="SSF100934">
    <property type="entry name" value="Heat shock protein 70kD (HSP70), C-terminal subdomain"/>
    <property type="match status" value="1"/>
</dbReference>
<feature type="compositionally biased region" description="Low complexity" evidence="6">
    <location>
        <begin position="531"/>
        <end position="541"/>
    </location>
</feature>
<keyword evidence="2 4" id="KW-0067">ATP-binding</keyword>